<dbReference type="CDD" id="cd00211">
    <property type="entry name" value="PTS_IIA_fru"/>
    <property type="match status" value="1"/>
</dbReference>
<keyword evidence="18" id="KW-1185">Reference proteome</keyword>
<dbReference type="Pfam" id="PF00359">
    <property type="entry name" value="PTS_EIIA_2"/>
    <property type="match status" value="1"/>
</dbReference>
<dbReference type="InterPro" id="IPR006318">
    <property type="entry name" value="PTS_EI-like"/>
</dbReference>
<dbReference type="NCBIfam" id="TIGR01003">
    <property type="entry name" value="PTS_HPr_family"/>
    <property type="match status" value="1"/>
</dbReference>
<dbReference type="SUPFAM" id="SSF47831">
    <property type="entry name" value="Enzyme I of the PEP:sugar phosphotransferase system HPr-binding (sub)domain"/>
    <property type="match status" value="1"/>
</dbReference>
<dbReference type="InterPro" id="IPR016152">
    <property type="entry name" value="PTrfase/Anion_transptr"/>
</dbReference>
<dbReference type="InterPro" id="IPR040442">
    <property type="entry name" value="Pyrv_kinase-like_dom_sf"/>
</dbReference>
<dbReference type="InterPro" id="IPR050499">
    <property type="entry name" value="PEP-utilizing_PTS_enzyme"/>
</dbReference>
<evidence type="ECO:0000259" key="15">
    <source>
        <dbReference type="PROSITE" id="PS51094"/>
    </source>
</evidence>
<keyword evidence="13" id="KW-0418">Kinase</keyword>
<keyword evidence="7" id="KW-0963">Cytoplasm</keyword>
<organism evidence="17 18">
    <name type="scientific">Chromohalobacter israelensis (strain ATCC BAA-138 / DSM 3043 / CIP 106854 / NCIMB 13768 / 1H11)</name>
    <name type="common">Chromohalobacter salexigens</name>
    <dbReference type="NCBI Taxonomy" id="290398"/>
    <lineage>
        <taxon>Bacteria</taxon>
        <taxon>Pseudomonadati</taxon>
        <taxon>Pseudomonadota</taxon>
        <taxon>Gammaproteobacteria</taxon>
        <taxon>Oceanospirillales</taxon>
        <taxon>Halomonadaceae</taxon>
        <taxon>Chromohalobacter</taxon>
    </lineage>
</organism>
<evidence type="ECO:0000256" key="1">
    <source>
        <dbReference type="ARBA" id="ARBA00000683"/>
    </source>
</evidence>
<keyword evidence="12" id="KW-0479">Metal-binding</keyword>
<keyword evidence="8" id="KW-0597">Phosphoprotein</keyword>
<dbReference type="eggNOG" id="COG1080">
    <property type="taxonomic scope" value="Bacteria"/>
</dbReference>
<dbReference type="OrthoDB" id="9765468at2"/>
<dbReference type="Gene3D" id="3.20.20.60">
    <property type="entry name" value="Phosphoenolpyruvate-binding domains"/>
    <property type="match status" value="1"/>
</dbReference>
<evidence type="ECO:0000313" key="17">
    <source>
        <dbReference type="EMBL" id="ABE59995.1"/>
    </source>
</evidence>
<dbReference type="RefSeq" id="WP_011507941.1">
    <property type="nucleotide sequence ID" value="NC_007963.1"/>
</dbReference>
<dbReference type="PROSITE" id="PS51094">
    <property type="entry name" value="PTS_EIIA_TYPE_2"/>
    <property type="match status" value="1"/>
</dbReference>
<feature type="domain" description="HPr" evidence="16">
    <location>
        <begin position="280"/>
        <end position="370"/>
    </location>
</feature>
<evidence type="ECO:0000256" key="13">
    <source>
        <dbReference type="ARBA" id="ARBA00022777"/>
    </source>
</evidence>
<dbReference type="eggNOG" id="COG4668">
    <property type="taxonomic scope" value="Bacteria"/>
</dbReference>
<keyword evidence="6" id="KW-0813">Transport</keyword>
<comment type="cofactor">
    <cofactor evidence="2">
        <name>Mg(2+)</name>
        <dbReference type="ChEBI" id="CHEBI:18420"/>
    </cofactor>
</comment>
<dbReference type="AlphaFoldDB" id="Q1QU63"/>
<dbReference type="Proteomes" id="UP000000239">
    <property type="component" value="Chromosome"/>
</dbReference>
<dbReference type="Pfam" id="PF00381">
    <property type="entry name" value="PTS-HPr"/>
    <property type="match status" value="1"/>
</dbReference>
<dbReference type="HOGENOM" id="CLU_007308_2_0_6"/>
<dbReference type="PROSITE" id="PS00370">
    <property type="entry name" value="PEP_ENZYMES_PHOS_SITE"/>
    <property type="match status" value="1"/>
</dbReference>
<keyword evidence="10 17" id="KW-0808">Transferase</keyword>
<dbReference type="CDD" id="cd00367">
    <property type="entry name" value="PTS-HPr_like"/>
    <property type="match status" value="1"/>
</dbReference>
<dbReference type="GO" id="GO:0005737">
    <property type="term" value="C:cytoplasm"/>
    <property type="evidence" value="ECO:0007669"/>
    <property type="project" value="UniProtKB-SubCell"/>
</dbReference>
<keyword evidence="11" id="KW-0598">Phosphotransferase system</keyword>
<evidence type="ECO:0000256" key="9">
    <source>
        <dbReference type="ARBA" id="ARBA00022597"/>
    </source>
</evidence>
<evidence type="ECO:0000256" key="2">
    <source>
        <dbReference type="ARBA" id="ARBA00001946"/>
    </source>
</evidence>
<evidence type="ECO:0000259" key="16">
    <source>
        <dbReference type="PROSITE" id="PS51350"/>
    </source>
</evidence>
<comment type="subcellular location">
    <subcellularLocation>
        <location evidence="3">Cytoplasm</location>
    </subcellularLocation>
</comment>
<dbReference type="Pfam" id="PF02896">
    <property type="entry name" value="PEP-utilizers_C"/>
    <property type="match status" value="1"/>
</dbReference>
<evidence type="ECO:0000256" key="5">
    <source>
        <dbReference type="ARBA" id="ARBA00012232"/>
    </source>
</evidence>
<dbReference type="SUPFAM" id="SSF55594">
    <property type="entry name" value="HPr-like"/>
    <property type="match status" value="1"/>
</dbReference>
<dbReference type="GO" id="GO:0016301">
    <property type="term" value="F:kinase activity"/>
    <property type="evidence" value="ECO:0007669"/>
    <property type="project" value="UniProtKB-KW"/>
</dbReference>
<dbReference type="SUPFAM" id="SSF52009">
    <property type="entry name" value="Phosphohistidine domain"/>
    <property type="match status" value="1"/>
</dbReference>
<dbReference type="Gene3D" id="3.40.930.10">
    <property type="entry name" value="Mannitol-specific EII, Chain A"/>
    <property type="match status" value="1"/>
</dbReference>
<dbReference type="EC" id="2.7.3.9" evidence="5"/>
<dbReference type="Gene3D" id="1.10.274.10">
    <property type="entry name" value="PtsI, HPr-binding domain"/>
    <property type="match status" value="1"/>
</dbReference>
<evidence type="ECO:0000256" key="7">
    <source>
        <dbReference type="ARBA" id="ARBA00022490"/>
    </source>
</evidence>
<accession>Q1QU63</accession>
<dbReference type="NCBIfam" id="TIGR01417">
    <property type="entry name" value="PTS_I_fam"/>
    <property type="match status" value="1"/>
</dbReference>
<keyword evidence="14" id="KW-0460">Magnesium</keyword>
<evidence type="ECO:0000256" key="4">
    <source>
        <dbReference type="ARBA" id="ARBA00007837"/>
    </source>
</evidence>
<dbReference type="NCBIfam" id="NF008319">
    <property type="entry name" value="PRK11109.1"/>
    <property type="match status" value="1"/>
</dbReference>
<dbReference type="Gene3D" id="3.30.1340.10">
    <property type="entry name" value="HPr-like"/>
    <property type="match status" value="1"/>
</dbReference>
<evidence type="ECO:0000256" key="10">
    <source>
        <dbReference type="ARBA" id="ARBA00022679"/>
    </source>
</evidence>
<dbReference type="InterPro" id="IPR036618">
    <property type="entry name" value="PtsI_HPr-bd_sf"/>
</dbReference>
<dbReference type="GeneID" id="95335346"/>
<dbReference type="PRINTS" id="PR00107">
    <property type="entry name" value="PHOSPHOCPHPR"/>
</dbReference>
<evidence type="ECO:0000256" key="11">
    <source>
        <dbReference type="ARBA" id="ARBA00022683"/>
    </source>
</evidence>
<evidence type="ECO:0000256" key="3">
    <source>
        <dbReference type="ARBA" id="ARBA00004496"/>
    </source>
</evidence>
<dbReference type="InterPro" id="IPR008279">
    <property type="entry name" value="PEP-util_enz_mobile_dom"/>
</dbReference>
<feature type="domain" description="PTS EIIA type-2" evidence="15">
    <location>
        <begin position="2"/>
        <end position="142"/>
    </location>
</feature>
<keyword evidence="9" id="KW-0762">Sugar transport</keyword>
<dbReference type="GO" id="GO:0046872">
    <property type="term" value="F:metal ion binding"/>
    <property type="evidence" value="ECO:0007669"/>
    <property type="project" value="UniProtKB-KW"/>
</dbReference>
<dbReference type="PANTHER" id="PTHR46244:SF6">
    <property type="entry name" value="PHOSPHOENOLPYRUVATE-PROTEIN PHOSPHOTRANSFERASE"/>
    <property type="match status" value="1"/>
</dbReference>
<dbReference type="eggNOG" id="COG1925">
    <property type="taxonomic scope" value="Bacteria"/>
</dbReference>
<name>Q1QU63_CHRI1</name>
<evidence type="ECO:0000256" key="6">
    <source>
        <dbReference type="ARBA" id="ARBA00022448"/>
    </source>
</evidence>
<dbReference type="SUPFAM" id="SSF55804">
    <property type="entry name" value="Phoshotransferase/anion transport protein"/>
    <property type="match status" value="2"/>
</dbReference>
<dbReference type="InterPro" id="IPR015813">
    <property type="entry name" value="Pyrv/PenolPyrv_kinase-like_dom"/>
</dbReference>
<dbReference type="PROSITE" id="PS51350">
    <property type="entry name" value="PTS_HPR_DOM"/>
    <property type="match status" value="1"/>
</dbReference>
<protein>
    <recommendedName>
        <fullName evidence="5">phosphoenolpyruvate--protein phosphotransferase</fullName>
        <ecNumber evidence="5">2.7.3.9</ecNumber>
    </recommendedName>
</protein>
<comment type="similarity">
    <text evidence="4">Belongs to the PEP-utilizing enzyme family.</text>
</comment>
<proteinExistence type="inferred from homology"/>
<dbReference type="InterPro" id="IPR023151">
    <property type="entry name" value="PEP_util_CS"/>
</dbReference>
<dbReference type="EMBL" id="CP000285">
    <property type="protein sequence ID" value="ABE59995.1"/>
    <property type="molecule type" value="Genomic_DNA"/>
</dbReference>
<dbReference type="InterPro" id="IPR000121">
    <property type="entry name" value="PEP_util_C"/>
</dbReference>
<dbReference type="InterPro" id="IPR008731">
    <property type="entry name" value="PTS_EIN"/>
</dbReference>
<evidence type="ECO:0000256" key="12">
    <source>
        <dbReference type="ARBA" id="ARBA00022723"/>
    </source>
</evidence>
<dbReference type="InterPro" id="IPR035895">
    <property type="entry name" value="HPr-like_sf"/>
</dbReference>
<evidence type="ECO:0000313" key="18">
    <source>
        <dbReference type="Proteomes" id="UP000000239"/>
    </source>
</evidence>
<dbReference type="SUPFAM" id="SSF51621">
    <property type="entry name" value="Phosphoenolpyruvate/pyruvate domain"/>
    <property type="match status" value="1"/>
</dbReference>
<dbReference type="PRINTS" id="PR01736">
    <property type="entry name" value="PHPHTRNFRASE"/>
</dbReference>
<dbReference type="InterPro" id="IPR002178">
    <property type="entry name" value="PTS_EIIA_type-2_dom"/>
</dbReference>
<dbReference type="GO" id="GO:0008965">
    <property type="term" value="F:phosphoenolpyruvate-protein phosphotransferase activity"/>
    <property type="evidence" value="ECO:0007669"/>
    <property type="project" value="UniProtKB-EC"/>
</dbReference>
<dbReference type="KEGG" id="csa:Csal_2648"/>
<dbReference type="STRING" id="290398.Csal_2648"/>
<dbReference type="Gene3D" id="3.50.30.10">
    <property type="entry name" value="Phosphohistidine domain"/>
    <property type="match status" value="1"/>
</dbReference>
<dbReference type="InterPro" id="IPR036637">
    <property type="entry name" value="Phosphohistidine_dom_sf"/>
</dbReference>
<dbReference type="Pfam" id="PF00391">
    <property type="entry name" value="PEP-utilizers"/>
    <property type="match status" value="1"/>
</dbReference>
<gene>
    <name evidence="17" type="ordered locus">Csal_2648</name>
</gene>
<dbReference type="Pfam" id="PF05524">
    <property type="entry name" value="PEP-utilisers_N"/>
    <property type="match status" value="1"/>
</dbReference>
<evidence type="ECO:0000256" key="14">
    <source>
        <dbReference type="ARBA" id="ARBA00022842"/>
    </source>
</evidence>
<dbReference type="PROSITE" id="PS00742">
    <property type="entry name" value="PEP_ENZYMES_2"/>
    <property type="match status" value="1"/>
</dbReference>
<dbReference type="PROSITE" id="PS00372">
    <property type="entry name" value="PTS_EIIA_TYPE_2_HIS"/>
    <property type="match status" value="1"/>
</dbReference>
<dbReference type="PANTHER" id="PTHR46244">
    <property type="entry name" value="PHOSPHOENOLPYRUVATE-PROTEIN PHOSPHOTRANSFERASE"/>
    <property type="match status" value="1"/>
</dbReference>
<evidence type="ECO:0000256" key="8">
    <source>
        <dbReference type="ARBA" id="ARBA00022553"/>
    </source>
</evidence>
<sequence>MLTLTSDDVLLDRHADDWRDALDQAAEALVEAGRVAPGYRDGLHAREAQSSTYLGNGIAIPHGTPESREHVKTTGVRVLQFPRGIEWHDGQRVTLLVTIAAQSDEHLDILRQLTHVLDRDGVAERLAAADSREEVITLLSRAPVEARLDADTLCLGFPARDRFELALAAAARLRQVGSVDSSFVAEINTLEPVALGQGLWLVSSARGVVTPALGVATPEQAFVGPKGPVNAVFCLAAQGDAHRGLLERLGILLDAGDGESLADADAATLLARLSGESADADTARATVLNAHGLHARPAKQLVQVARRQRVPVKVRLLEGSGQAVSAASLTKVIGLGARRGQVLVFSAEGEGAGEALDALVAAVKDGLGEHVTPLQETPLESPAAEDEPLPAPLEDDVAHPAVPASPGLAIAPVFVMRTPRFEYPERASDLDDARRGDSDAQLARLDAAIEEAAEQLRALVRTAQGGEVAEILSMHEEMLDDPELREAAHESLNTGMSAEAAWWSAIDTAARAQENLADRLLAERAADLRDVGRRVLGILCGVRLPTPPGTPYVLVTDDVGPSDVARLDTSKVRGLVTARGGATSHSAILARALGIPAVVGAGERVLTLVNDTEIIVDGERGRVIPAPSAERRSRTELRLKEHEMREREAYAARHEEGRTQDGHRVEVAANLGNTAHAADAVERGAEGVGLLRTEFVFMAHPDAPDLDTQIAEYRQAIDALDGRPLVARTLDVGGDKPLPYWPLPQEDNPFLGLRGIRLALTRPEVLETQLRALLTAAGDRPLRIMFPMVKDIAEFRAAREIFDRVQAEVQAGDVQLGVMIEIPSCALLAPSLAAEVDFFSIGTNDLTQYTLAIDRGHAELSAQADGLHPAVLALIRMTVDAAHAQGKWVGVCGELASDAQAVAVLVGLGVDELSVSARQVPMVKARLRELTLATARQHAETALRQATSDAVREALEAL</sequence>
<reference evidence="17 18" key="1">
    <citation type="journal article" date="2011" name="Stand. Genomic Sci.">
        <title>Complete genome sequence of the halophilic and highly halotolerant Chromohalobacter salexigens type strain (1H11(T)).</title>
        <authorList>
            <person name="Copeland A."/>
            <person name="O'Connor K."/>
            <person name="Lucas S."/>
            <person name="Lapidus A."/>
            <person name="Berry K.W."/>
            <person name="Detter J.C."/>
            <person name="Del Rio T.G."/>
            <person name="Hammon N."/>
            <person name="Dalin E."/>
            <person name="Tice H."/>
            <person name="Pitluck S."/>
            <person name="Bruce D."/>
            <person name="Goodwin L."/>
            <person name="Han C."/>
            <person name="Tapia R."/>
            <person name="Saunders E."/>
            <person name="Schmutz J."/>
            <person name="Brettin T."/>
            <person name="Larimer F."/>
            <person name="Land M."/>
            <person name="Hauser L."/>
            <person name="Vargas C."/>
            <person name="Nieto J.J."/>
            <person name="Kyrpides N.C."/>
            <person name="Ivanova N."/>
            <person name="Goker M."/>
            <person name="Klenk H.P."/>
            <person name="Csonka L.N."/>
            <person name="Woyke T."/>
        </authorList>
    </citation>
    <scope>NUCLEOTIDE SEQUENCE [LARGE SCALE GENOMIC DNA]</scope>
    <source>
        <strain evidence="18">ATCC BAA-138 / DSM 3043 / CIP 106854 / NCIMB 13768 / 1H11</strain>
    </source>
</reference>
<dbReference type="GO" id="GO:0009401">
    <property type="term" value="P:phosphoenolpyruvate-dependent sugar phosphotransferase system"/>
    <property type="evidence" value="ECO:0007669"/>
    <property type="project" value="UniProtKB-KW"/>
</dbReference>
<comment type="catalytic activity">
    <reaction evidence="1">
        <text>L-histidyl-[protein] + phosphoenolpyruvate = N(pros)-phospho-L-histidyl-[protein] + pyruvate</text>
        <dbReference type="Rhea" id="RHEA:23880"/>
        <dbReference type="Rhea" id="RHEA-COMP:9745"/>
        <dbReference type="Rhea" id="RHEA-COMP:9746"/>
        <dbReference type="ChEBI" id="CHEBI:15361"/>
        <dbReference type="ChEBI" id="CHEBI:29979"/>
        <dbReference type="ChEBI" id="CHEBI:58702"/>
        <dbReference type="ChEBI" id="CHEBI:64837"/>
        <dbReference type="EC" id="2.7.3.9"/>
    </reaction>
</comment>
<dbReference type="InterPro" id="IPR018274">
    <property type="entry name" value="PEP_util_AS"/>
</dbReference>
<dbReference type="InterPro" id="IPR000032">
    <property type="entry name" value="HPr-like"/>
</dbReference>